<evidence type="ECO:0000313" key="2">
    <source>
        <dbReference type="Proteomes" id="UP000799537"/>
    </source>
</evidence>
<dbReference type="OrthoDB" id="3853670at2759"/>
<dbReference type="RefSeq" id="XP_033674833.1">
    <property type="nucleotide sequence ID" value="XM_033811060.1"/>
</dbReference>
<dbReference type="AlphaFoldDB" id="A0A6A6D3F2"/>
<dbReference type="PANTHER" id="PTHR42085">
    <property type="entry name" value="F-BOX DOMAIN-CONTAINING PROTEIN"/>
    <property type="match status" value="1"/>
</dbReference>
<protein>
    <recommendedName>
        <fullName evidence="3">F-box domain-containing protein</fullName>
    </recommendedName>
</protein>
<evidence type="ECO:0008006" key="3">
    <source>
        <dbReference type="Google" id="ProtNLM"/>
    </source>
</evidence>
<dbReference type="EMBL" id="ML993579">
    <property type="protein sequence ID" value="KAF2173944.1"/>
    <property type="molecule type" value="Genomic_DNA"/>
</dbReference>
<evidence type="ECO:0000313" key="1">
    <source>
        <dbReference type="EMBL" id="KAF2173944.1"/>
    </source>
</evidence>
<proteinExistence type="predicted"/>
<gene>
    <name evidence="1" type="ORF">M409DRAFT_48849</name>
</gene>
<dbReference type="GeneID" id="54564332"/>
<name>A0A6A6D3F2_ZASCE</name>
<keyword evidence="2" id="KW-1185">Reference proteome</keyword>
<dbReference type="Proteomes" id="UP000799537">
    <property type="component" value="Unassembled WGS sequence"/>
</dbReference>
<sequence length="507" mass="56426">MGDNMEGDTAAAKAFAAHARNLLTDGLRKDFPHMDLMDVDRTVNRAVQEIANGLEQAKPQMRASKSKSGFFSLPPEIRNDIYNLVFPASDSNPTVTFKEPKNVGKKAKNAVIADFAFPKFLHASRQIRNEAMPIFLSSLCVRVLAALYLNGSEVSTARCEKDQAPLSMTWIAGLGKEHAKMIKKFTTFVDALQFGRRRETPLSLELRGTNGEILEDLGFSELGMRKEAMGLSFPTTFGSSLKVGWKSRTDEYDLTSNHATNSTSVYRIMDDDDDTKSSKALLADTRTSLTEDLRYQFPFMRTSLMNEAVEATLTALQQKVEEAKPQITASKARSSFFSLPAELRTYIYDLSFAPTDQGTYHAVLDESRYPLKRRGCYRATGSGPYQTAGPDPRVGFPALLHASRQVRAEAMPVFLRNLTVLVASDRLEDWDSHDDVVVARAWLRGLGPKYVKLVKKFVLSPVTAGGVPDKSRLWEMFGFGGLGLREDAVEVSVLHMVFCEQLMLENT</sequence>
<dbReference type="InterPro" id="IPR038883">
    <property type="entry name" value="AN11006-like"/>
</dbReference>
<accession>A0A6A6D3F2</accession>
<reference evidence="1" key="1">
    <citation type="journal article" date="2020" name="Stud. Mycol.">
        <title>101 Dothideomycetes genomes: a test case for predicting lifestyles and emergence of pathogens.</title>
        <authorList>
            <person name="Haridas S."/>
            <person name="Albert R."/>
            <person name="Binder M."/>
            <person name="Bloem J."/>
            <person name="Labutti K."/>
            <person name="Salamov A."/>
            <person name="Andreopoulos B."/>
            <person name="Baker S."/>
            <person name="Barry K."/>
            <person name="Bills G."/>
            <person name="Bluhm B."/>
            <person name="Cannon C."/>
            <person name="Castanera R."/>
            <person name="Culley D."/>
            <person name="Daum C."/>
            <person name="Ezra D."/>
            <person name="Gonzalez J."/>
            <person name="Henrissat B."/>
            <person name="Kuo A."/>
            <person name="Liang C."/>
            <person name="Lipzen A."/>
            <person name="Lutzoni F."/>
            <person name="Magnuson J."/>
            <person name="Mondo S."/>
            <person name="Nolan M."/>
            <person name="Ohm R."/>
            <person name="Pangilinan J."/>
            <person name="Park H.-J."/>
            <person name="Ramirez L."/>
            <person name="Alfaro M."/>
            <person name="Sun H."/>
            <person name="Tritt A."/>
            <person name="Yoshinaga Y."/>
            <person name="Zwiers L.-H."/>
            <person name="Turgeon B."/>
            <person name="Goodwin S."/>
            <person name="Spatafora J."/>
            <person name="Crous P."/>
            <person name="Grigoriev I."/>
        </authorList>
    </citation>
    <scope>NUCLEOTIDE SEQUENCE</scope>
    <source>
        <strain evidence="1">ATCC 36951</strain>
    </source>
</reference>
<organism evidence="1 2">
    <name type="scientific">Zasmidium cellare ATCC 36951</name>
    <dbReference type="NCBI Taxonomy" id="1080233"/>
    <lineage>
        <taxon>Eukaryota</taxon>
        <taxon>Fungi</taxon>
        <taxon>Dikarya</taxon>
        <taxon>Ascomycota</taxon>
        <taxon>Pezizomycotina</taxon>
        <taxon>Dothideomycetes</taxon>
        <taxon>Dothideomycetidae</taxon>
        <taxon>Mycosphaerellales</taxon>
        <taxon>Mycosphaerellaceae</taxon>
        <taxon>Zasmidium</taxon>
    </lineage>
</organism>
<dbReference type="PANTHER" id="PTHR42085:SF2">
    <property type="entry name" value="F-BOX DOMAIN-CONTAINING PROTEIN"/>
    <property type="match status" value="1"/>
</dbReference>